<accession>A0ABU5YM77</accession>
<evidence type="ECO:0000256" key="1">
    <source>
        <dbReference type="ARBA" id="ARBA00023125"/>
    </source>
</evidence>
<dbReference type="EMBL" id="JAYJJT010000009">
    <property type="protein sequence ID" value="MEB3050069.1"/>
    <property type="molecule type" value="Genomic_DNA"/>
</dbReference>
<evidence type="ECO:0000256" key="2">
    <source>
        <dbReference type="PROSITE-ProRule" id="PRU00335"/>
    </source>
</evidence>
<dbReference type="Gene3D" id="1.10.357.10">
    <property type="entry name" value="Tetracycline Repressor, domain 2"/>
    <property type="match status" value="1"/>
</dbReference>
<dbReference type="RefSeq" id="WP_224864171.1">
    <property type="nucleotide sequence ID" value="NZ_JAYJJT010000009.1"/>
</dbReference>
<dbReference type="Proteomes" id="UP001299046">
    <property type="component" value="Unassembled WGS sequence"/>
</dbReference>
<dbReference type="PANTHER" id="PTHR30055:SF226">
    <property type="entry name" value="HTH-TYPE TRANSCRIPTIONAL REGULATOR PKSA"/>
    <property type="match status" value="1"/>
</dbReference>
<name>A0ABU5YM77_9MYCO</name>
<dbReference type="InterPro" id="IPR050109">
    <property type="entry name" value="HTH-type_TetR-like_transc_reg"/>
</dbReference>
<evidence type="ECO:0000313" key="5">
    <source>
        <dbReference type="Proteomes" id="UP001299046"/>
    </source>
</evidence>
<evidence type="ECO:0000259" key="3">
    <source>
        <dbReference type="PROSITE" id="PS50977"/>
    </source>
</evidence>
<evidence type="ECO:0000313" key="4">
    <source>
        <dbReference type="EMBL" id="MEB3050069.1"/>
    </source>
</evidence>
<organism evidence="4 5">
    <name type="scientific">[Mycobacterium] zoologicum</name>
    <dbReference type="NCBI Taxonomy" id="2872311"/>
    <lineage>
        <taxon>Bacteria</taxon>
        <taxon>Bacillati</taxon>
        <taxon>Actinomycetota</taxon>
        <taxon>Actinomycetes</taxon>
        <taxon>Mycobacteriales</taxon>
        <taxon>Mycobacteriaceae</taxon>
        <taxon>Mycolicibacter</taxon>
    </lineage>
</organism>
<dbReference type="InterPro" id="IPR001647">
    <property type="entry name" value="HTH_TetR"/>
</dbReference>
<keyword evidence="5" id="KW-1185">Reference proteome</keyword>
<feature type="domain" description="HTH tetR-type" evidence="3">
    <location>
        <begin position="19"/>
        <end position="79"/>
    </location>
</feature>
<feature type="DNA-binding region" description="H-T-H motif" evidence="2">
    <location>
        <begin position="42"/>
        <end position="61"/>
    </location>
</feature>
<protein>
    <submittedName>
        <fullName evidence="4">TetR/AcrR family transcriptional regulator</fullName>
    </submittedName>
</protein>
<sequence>MDATAPRVWRGQTHDGRSQVRRTQLLQAGFELLGTEGVPGVTMRAVCRLAGLSPRYFYESFSHTDELTLEVYDRCNAELVSAIADAADTTSPIAAAIDAAAGYFEADPRRLRILLREPQSSDLLAGRRADVLPELLTELAGSAGVTDPHISSTVRAMHASALSGALTALVLDWADGRLDVSRVELVRFATGLVLAGLGGDASIGRARSRRRSPTPSPHT</sequence>
<comment type="caution">
    <text evidence="4">The sequence shown here is derived from an EMBL/GenBank/DDBJ whole genome shotgun (WGS) entry which is preliminary data.</text>
</comment>
<dbReference type="InterPro" id="IPR009057">
    <property type="entry name" value="Homeodomain-like_sf"/>
</dbReference>
<dbReference type="Pfam" id="PF00440">
    <property type="entry name" value="TetR_N"/>
    <property type="match status" value="1"/>
</dbReference>
<reference evidence="4 5" key="1">
    <citation type="submission" date="2023-12" db="EMBL/GenBank/DDBJ databases">
        <title>Description of new species of Mycobacterium terrae complex isolated from sewage at the Sao Paulo Zoological Park Foundation in Brazil.</title>
        <authorList>
            <person name="Romagnoli C.L."/>
            <person name="Conceicao E.C."/>
            <person name="Machado E."/>
            <person name="Barreto L.B.P.F."/>
            <person name="Sharma A."/>
            <person name="Silva N.M."/>
            <person name="Marques L.E."/>
            <person name="Juliana M.A."/>
            <person name="Lourenco M.C.S."/>
            <person name="Digiampietri L.A."/>
            <person name="Suffys P.N."/>
            <person name="Viana-Niero C."/>
        </authorList>
    </citation>
    <scope>NUCLEOTIDE SEQUENCE [LARGE SCALE GENOMIC DNA]</scope>
    <source>
        <strain evidence="4 5">MYC123</strain>
    </source>
</reference>
<dbReference type="SUPFAM" id="SSF46689">
    <property type="entry name" value="Homeodomain-like"/>
    <property type="match status" value="1"/>
</dbReference>
<dbReference type="PANTHER" id="PTHR30055">
    <property type="entry name" value="HTH-TYPE TRANSCRIPTIONAL REGULATOR RUTR"/>
    <property type="match status" value="1"/>
</dbReference>
<dbReference type="PROSITE" id="PS50977">
    <property type="entry name" value="HTH_TETR_2"/>
    <property type="match status" value="1"/>
</dbReference>
<gene>
    <name evidence="4" type="ORF">KV112_10035</name>
</gene>
<proteinExistence type="predicted"/>
<keyword evidence="1 2" id="KW-0238">DNA-binding</keyword>